<evidence type="ECO:0000256" key="2">
    <source>
        <dbReference type="ARBA" id="ARBA00022448"/>
    </source>
</evidence>
<evidence type="ECO:0000256" key="1">
    <source>
        <dbReference type="ARBA" id="ARBA00004651"/>
    </source>
</evidence>
<evidence type="ECO:0000256" key="6">
    <source>
        <dbReference type="ARBA" id="ARBA00023136"/>
    </source>
</evidence>
<keyword evidence="2 7" id="KW-0813">Transport</keyword>
<sequence>MTGGSALSTRLLYGLLYAFLAFLAVLTLFPFVNVLATSMSGSRAISSGEVFLWPKDVTFTSFQNLIEDGQLLVAMKNTVIITVVGTALNIASTIMAAYPLSRRRLKGRSFMLMLITFTMLFGGGLIPNYILIKSLGIMNSYWALWLPGLLSTYNFFVMKTFFENLPAELEESASIDGANDLYIIWKIILPLSLPIIAALTLFYAVGWWNSYMNVLMYITSSGKQSLMVKLLQMIDTTSQSLLNAGATNGGEGAAMQTLLSPEGVRAAAIIISVTPILCVYPFLQKYFVKGVLIGSLKG</sequence>
<feature type="transmembrane region" description="Helical" evidence="7">
    <location>
        <begin position="12"/>
        <end position="32"/>
    </location>
</feature>
<keyword evidence="3" id="KW-1003">Cell membrane</keyword>
<comment type="similarity">
    <text evidence="7">Belongs to the binding-protein-dependent transport system permease family.</text>
</comment>
<evidence type="ECO:0000313" key="10">
    <source>
        <dbReference type="Proteomes" id="UP000730618"/>
    </source>
</evidence>
<keyword evidence="10" id="KW-1185">Reference proteome</keyword>
<proteinExistence type="inferred from homology"/>
<feature type="transmembrane region" description="Helical" evidence="7">
    <location>
        <begin position="110"/>
        <end position="130"/>
    </location>
</feature>
<evidence type="ECO:0000313" key="9">
    <source>
        <dbReference type="EMBL" id="CAG7656922.1"/>
    </source>
</evidence>
<keyword evidence="4 7" id="KW-0812">Transmembrane</keyword>
<evidence type="ECO:0000256" key="4">
    <source>
        <dbReference type="ARBA" id="ARBA00022692"/>
    </source>
</evidence>
<dbReference type="InterPro" id="IPR000515">
    <property type="entry name" value="MetI-like"/>
</dbReference>
<protein>
    <submittedName>
        <fullName evidence="9">Melibiose/raffinose/stachyose import permease protein MelC</fullName>
    </submittedName>
</protein>
<dbReference type="PROSITE" id="PS50928">
    <property type="entry name" value="ABC_TM1"/>
    <property type="match status" value="1"/>
</dbReference>
<dbReference type="Proteomes" id="UP000730618">
    <property type="component" value="Unassembled WGS sequence"/>
</dbReference>
<accession>A0ABN7TYK6</accession>
<keyword evidence="5 7" id="KW-1133">Transmembrane helix</keyword>
<comment type="caution">
    <text evidence="9">The sequence shown here is derived from an EMBL/GenBank/DDBJ whole genome shotgun (WGS) entry which is preliminary data.</text>
</comment>
<evidence type="ECO:0000256" key="7">
    <source>
        <dbReference type="RuleBase" id="RU363032"/>
    </source>
</evidence>
<dbReference type="Pfam" id="PF00528">
    <property type="entry name" value="BPD_transp_1"/>
    <property type="match status" value="1"/>
</dbReference>
<comment type="subcellular location">
    <subcellularLocation>
        <location evidence="1 7">Cell membrane</location>
        <topology evidence="1 7">Multi-pass membrane protein</topology>
    </subcellularLocation>
</comment>
<evidence type="ECO:0000259" key="8">
    <source>
        <dbReference type="PROSITE" id="PS50928"/>
    </source>
</evidence>
<evidence type="ECO:0000256" key="5">
    <source>
        <dbReference type="ARBA" id="ARBA00022989"/>
    </source>
</evidence>
<feature type="transmembrane region" description="Helical" evidence="7">
    <location>
        <begin position="79"/>
        <end position="98"/>
    </location>
</feature>
<dbReference type="PANTHER" id="PTHR43744:SF9">
    <property type="entry name" value="POLYGALACTURONAN_RHAMNOGALACTURONAN TRANSPORT SYSTEM PERMEASE PROTEIN YTCP"/>
    <property type="match status" value="1"/>
</dbReference>
<reference evidence="9 10" key="1">
    <citation type="submission" date="2021-06" db="EMBL/GenBank/DDBJ databases">
        <authorList>
            <person name="Criscuolo A."/>
        </authorList>
    </citation>
    <scope>NUCLEOTIDE SEQUENCE [LARGE SCALE GENOMIC DNA]</scope>
    <source>
        <strain evidence="10">CIP 111802</strain>
    </source>
</reference>
<organism evidence="9 10">
    <name type="scientific">Paenibacillus allorhizosphaerae</name>
    <dbReference type="NCBI Taxonomy" id="2849866"/>
    <lineage>
        <taxon>Bacteria</taxon>
        <taxon>Bacillati</taxon>
        <taxon>Bacillota</taxon>
        <taxon>Bacilli</taxon>
        <taxon>Bacillales</taxon>
        <taxon>Paenibacillaceae</taxon>
        <taxon>Paenibacillus</taxon>
    </lineage>
</organism>
<dbReference type="CDD" id="cd06261">
    <property type="entry name" value="TM_PBP2"/>
    <property type="match status" value="1"/>
</dbReference>
<evidence type="ECO:0000256" key="3">
    <source>
        <dbReference type="ARBA" id="ARBA00022475"/>
    </source>
</evidence>
<feature type="transmembrane region" description="Helical" evidence="7">
    <location>
        <begin position="183"/>
        <end position="208"/>
    </location>
</feature>
<keyword evidence="6 7" id="KW-0472">Membrane</keyword>
<dbReference type="PANTHER" id="PTHR43744">
    <property type="entry name" value="ABC TRANSPORTER PERMEASE PROTEIN MG189-RELATED-RELATED"/>
    <property type="match status" value="1"/>
</dbReference>
<feature type="transmembrane region" description="Helical" evidence="7">
    <location>
        <begin position="142"/>
        <end position="162"/>
    </location>
</feature>
<gene>
    <name evidence="9" type="primary">melC_5</name>
    <name evidence="9" type="ORF">PAECIP111802_06563</name>
</gene>
<dbReference type="RefSeq" id="WP_218102755.1">
    <property type="nucleotide sequence ID" value="NZ_CAJVCE010000032.1"/>
</dbReference>
<feature type="domain" description="ABC transmembrane type-1" evidence="8">
    <location>
        <begin position="75"/>
        <end position="283"/>
    </location>
</feature>
<dbReference type="EMBL" id="CAJVCE010000032">
    <property type="protein sequence ID" value="CAG7656922.1"/>
    <property type="molecule type" value="Genomic_DNA"/>
</dbReference>
<feature type="transmembrane region" description="Helical" evidence="7">
    <location>
        <begin position="264"/>
        <end position="283"/>
    </location>
</feature>
<name>A0ABN7TYK6_9BACL</name>